<dbReference type="Proteomes" id="UP000000933">
    <property type="component" value="Chromosome"/>
</dbReference>
<evidence type="ECO:0000256" key="1">
    <source>
        <dbReference type="SAM" id="MobiDB-lite"/>
    </source>
</evidence>
<dbReference type="KEGG" id="srm:SRM_01690"/>
<feature type="region of interest" description="Disordered" evidence="1">
    <location>
        <begin position="75"/>
        <end position="109"/>
    </location>
</feature>
<dbReference type="HOGENOM" id="CLU_2002302_0_0_10"/>
<gene>
    <name evidence="2" type="ordered locus">SRM_01690</name>
</gene>
<evidence type="ECO:0000313" key="3">
    <source>
        <dbReference type="Proteomes" id="UP000000933"/>
    </source>
</evidence>
<reference evidence="2 3" key="1">
    <citation type="journal article" date="2010" name="ISME J.">
        <title>Fine-scale evolution: genomic, phenotypic and ecological differentiation in two coexisting Salinibacter ruber strains.</title>
        <authorList>
            <person name="Pena A."/>
            <person name="Teeling H."/>
            <person name="Huerta-Cepas J."/>
            <person name="Santos F."/>
            <person name="Yarza P."/>
            <person name="Brito-Echeverria J."/>
            <person name="Lucio M."/>
            <person name="Schmitt-Kopplin P."/>
            <person name="Meseguer I."/>
            <person name="Schenowitz C."/>
            <person name="Dossat C."/>
            <person name="Barbe V."/>
            <person name="Dopazo J."/>
            <person name="Rossello-Mora R."/>
            <person name="Schuler M."/>
            <person name="Glockner F.O."/>
            <person name="Amann R."/>
            <person name="Gabaldon T."/>
            <person name="Anton J."/>
        </authorList>
    </citation>
    <scope>NUCLEOTIDE SEQUENCE [LARGE SCALE GENOMIC DNA]</scope>
    <source>
        <strain evidence="2 3">M8</strain>
    </source>
</reference>
<dbReference type="EMBL" id="FP565814">
    <property type="protein sequence ID" value="CBH24611.1"/>
    <property type="molecule type" value="Genomic_DNA"/>
</dbReference>
<sequence>MMPFQFHLRSLLPMTLIITHALPETGSGFHKQTLYHVPEDTTRQIANDFESFANASTPEAAEEDVPCTTYEYALSDSSSETADRTDGGAQDQQARGAANDAPPQPEGVVTVDFRSVVAVQGYDDLS</sequence>
<name>D5H9A6_SALRM</name>
<protein>
    <submittedName>
        <fullName evidence="2">Uncharacterized protein</fullName>
    </submittedName>
</protein>
<dbReference type="AlphaFoldDB" id="D5H9A6"/>
<accession>D5H9A6</accession>
<feature type="compositionally biased region" description="Low complexity" evidence="1">
    <location>
        <begin position="87"/>
        <end position="101"/>
    </location>
</feature>
<proteinExistence type="predicted"/>
<reference evidence="3" key="2">
    <citation type="submission" date="2010-04" db="EMBL/GenBank/DDBJ databases">
        <title>Genome sequence of Salinibacter ruber M8.</title>
        <authorList>
            <consortium name="Genoscope"/>
        </authorList>
    </citation>
    <scope>NUCLEOTIDE SEQUENCE [LARGE SCALE GENOMIC DNA]</scope>
    <source>
        <strain evidence="3">M8</strain>
    </source>
</reference>
<evidence type="ECO:0000313" key="2">
    <source>
        <dbReference type="EMBL" id="CBH24611.1"/>
    </source>
</evidence>
<organism evidence="2 3">
    <name type="scientific">Salinibacter ruber (strain M8)</name>
    <dbReference type="NCBI Taxonomy" id="761659"/>
    <lineage>
        <taxon>Bacteria</taxon>
        <taxon>Pseudomonadati</taxon>
        <taxon>Rhodothermota</taxon>
        <taxon>Rhodothermia</taxon>
        <taxon>Rhodothermales</taxon>
        <taxon>Salinibacteraceae</taxon>
        <taxon>Salinibacter</taxon>
    </lineage>
</organism>